<dbReference type="SUPFAM" id="SSF57701">
    <property type="entry name" value="Zn2/Cys6 DNA-binding domain"/>
    <property type="match status" value="1"/>
</dbReference>
<evidence type="ECO:0000256" key="6">
    <source>
        <dbReference type="ARBA" id="ARBA00023163"/>
    </source>
</evidence>
<evidence type="ECO:0000313" key="11">
    <source>
        <dbReference type="Proteomes" id="UP001629113"/>
    </source>
</evidence>
<evidence type="ECO:0000256" key="1">
    <source>
        <dbReference type="ARBA" id="ARBA00004123"/>
    </source>
</evidence>
<dbReference type="Proteomes" id="UP001629113">
    <property type="component" value="Unassembled WGS sequence"/>
</dbReference>
<evidence type="ECO:0000256" key="3">
    <source>
        <dbReference type="ARBA" id="ARBA00022833"/>
    </source>
</evidence>
<dbReference type="CDD" id="cd12148">
    <property type="entry name" value="fungal_TF_MHR"/>
    <property type="match status" value="1"/>
</dbReference>
<dbReference type="SMART" id="SM00066">
    <property type="entry name" value="GAL4"/>
    <property type="match status" value="1"/>
</dbReference>
<keyword evidence="3" id="KW-0862">Zinc</keyword>
<evidence type="ECO:0000256" key="7">
    <source>
        <dbReference type="ARBA" id="ARBA00023242"/>
    </source>
</evidence>
<reference evidence="10 11" key="1">
    <citation type="submission" date="2024-06" db="EMBL/GenBank/DDBJ databases">
        <title>Complete genome of Phlyctema vagabunda strain 19-DSS-EL-015.</title>
        <authorList>
            <person name="Fiorenzani C."/>
        </authorList>
    </citation>
    <scope>NUCLEOTIDE SEQUENCE [LARGE SCALE GENOMIC DNA]</scope>
    <source>
        <strain evidence="10 11">19-DSS-EL-015</strain>
    </source>
</reference>
<dbReference type="Pfam" id="PF00172">
    <property type="entry name" value="Zn_clus"/>
    <property type="match status" value="1"/>
</dbReference>
<dbReference type="InterPro" id="IPR052202">
    <property type="entry name" value="Yeast_MetPath_Reg"/>
</dbReference>
<comment type="caution">
    <text evidence="10">The sequence shown here is derived from an EMBL/GenBank/DDBJ whole genome shotgun (WGS) entry which is preliminary data.</text>
</comment>
<accession>A0ABR4PPY7</accession>
<dbReference type="PANTHER" id="PTHR47782:SF1">
    <property type="entry name" value="PYRIMIDINE PATHWAY REGULATORY PROTEIN 1"/>
    <property type="match status" value="1"/>
</dbReference>
<keyword evidence="8" id="KW-0472">Membrane</keyword>
<keyword evidence="8" id="KW-0812">Transmembrane</keyword>
<dbReference type="PROSITE" id="PS00463">
    <property type="entry name" value="ZN2_CY6_FUNGAL_1"/>
    <property type="match status" value="1"/>
</dbReference>
<evidence type="ECO:0000313" key="10">
    <source>
        <dbReference type="EMBL" id="KAL3425440.1"/>
    </source>
</evidence>
<name>A0ABR4PPY7_9HELO</name>
<dbReference type="InterPro" id="IPR036864">
    <property type="entry name" value="Zn2-C6_fun-type_DNA-bd_sf"/>
</dbReference>
<dbReference type="Pfam" id="PF04082">
    <property type="entry name" value="Fungal_trans"/>
    <property type="match status" value="1"/>
</dbReference>
<feature type="transmembrane region" description="Helical" evidence="8">
    <location>
        <begin position="383"/>
        <end position="411"/>
    </location>
</feature>
<dbReference type="InterPro" id="IPR001138">
    <property type="entry name" value="Zn2Cys6_DnaBD"/>
</dbReference>
<keyword evidence="5" id="KW-0238">DNA-binding</keyword>
<dbReference type="Gene3D" id="4.10.240.10">
    <property type="entry name" value="Zn(2)-C6 fungal-type DNA-binding domain"/>
    <property type="match status" value="1"/>
</dbReference>
<evidence type="ECO:0000256" key="2">
    <source>
        <dbReference type="ARBA" id="ARBA00022723"/>
    </source>
</evidence>
<dbReference type="PANTHER" id="PTHR47782">
    <property type="entry name" value="ZN(II)2CYS6 TRANSCRIPTION FACTOR (EUROFUNG)-RELATED"/>
    <property type="match status" value="1"/>
</dbReference>
<gene>
    <name evidence="10" type="ORF">PVAG01_02231</name>
</gene>
<dbReference type="InterPro" id="IPR007219">
    <property type="entry name" value="XnlR_reg_dom"/>
</dbReference>
<dbReference type="CDD" id="cd00067">
    <property type="entry name" value="GAL4"/>
    <property type="match status" value="1"/>
</dbReference>
<keyword evidence="7" id="KW-0539">Nucleus</keyword>
<evidence type="ECO:0000259" key="9">
    <source>
        <dbReference type="PROSITE" id="PS50048"/>
    </source>
</evidence>
<dbReference type="EMBL" id="JBFCZG010000002">
    <property type="protein sequence ID" value="KAL3425440.1"/>
    <property type="molecule type" value="Genomic_DNA"/>
</dbReference>
<feature type="domain" description="Zn(2)-C6 fungal-type" evidence="9">
    <location>
        <begin position="28"/>
        <end position="58"/>
    </location>
</feature>
<sequence length="468" mass="51521">MDQQALAGPESVASTSTGLRRAKKVRSACERCRYRRIKCDGHVPACGNCAKAGVGCVDVEGHHMQRRVARGLTAGIASARISWLESIIRTELPHINLAEGPSAPSAHTTNTILGPIGTTYSSSSPAELSGTSIAVHDVDNAQVEKTPSQNSPRVDAASGQKRSAVALYEAHRWTTSLEQDTRSVALDLGLLSLNSESSQVHYLGSSSGSLFASFFQPRRREDIDGVNRLESTGTSWEPDTRIRRTPLRKNYENPSNPIVKIVHELYAKLREDLPPRKECDTLIQRFFDHMHPIHPFLHQPSFRCMIDALYECKEAPADCSIQHNGWPAEMKTFSVNGEEHVSGGLHMVSITSHAAAFQLFVALSIGATLQIRHRIYGNDPGALFRAATFISAHVFNIVSLLIVQCVLLLIVHCSIDPEGYNIWTLIHVAIAHSVDLGLHCEVGDSGKFSPLSAEMRRRVFFCIYSLDR</sequence>
<dbReference type="PROSITE" id="PS50048">
    <property type="entry name" value="ZN2_CY6_FUNGAL_2"/>
    <property type="match status" value="1"/>
</dbReference>
<proteinExistence type="predicted"/>
<keyword evidence="4" id="KW-0805">Transcription regulation</keyword>
<keyword evidence="8" id="KW-1133">Transmembrane helix</keyword>
<comment type="subcellular location">
    <subcellularLocation>
        <location evidence="1">Nucleus</location>
    </subcellularLocation>
</comment>
<keyword evidence="6" id="KW-0804">Transcription</keyword>
<organism evidence="10 11">
    <name type="scientific">Phlyctema vagabunda</name>
    <dbReference type="NCBI Taxonomy" id="108571"/>
    <lineage>
        <taxon>Eukaryota</taxon>
        <taxon>Fungi</taxon>
        <taxon>Dikarya</taxon>
        <taxon>Ascomycota</taxon>
        <taxon>Pezizomycotina</taxon>
        <taxon>Leotiomycetes</taxon>
        <taxon>Helotiales</taxon>
        <taxon>Dermateaceae</taxon>
        <taxon>Phlyctema</taxon>
    </lineage>
</organism>
<evidence type="ECO:0000256" key="8">
    <source>
        <dbReference type="SAM" id="Phobius"/>
    </source>
</evidence>
<keyword evidence="2" id="KW-0479">Metal-binding</keyword>
<keyword evidence="11" id="KW-1185">Reference proteome</keyword>
<evidence type="ECO:0000256" key="5">
    <source>
        <dbReference type="ARBA" id="ARBA00023125"/>
    </source>
</evidence>
<protein>
    <submittedName>
        <fullName evidence="10">Aconitate hydratase</fullName>
    </submittedName>
</protein>
<evidence type="ECO:0000256" key="4">
    <source>
        <dbReference type="ARBA" id="ARBA00023015"/>
    </source>
</evidence>